<feature type="compositionally biased region" description="Basic and acidic residues" evidence="1">
    <location>
        <begin position="343"/>
        <end position="361"/>
    </location>
</feature>
<organism evidence="2 3">
    <name type="scientific">Cinchona calisaya</name>
    <dbReference type="NCBI Taxonomy" id="153742"/>
    <lineage>
        <taxon>Eukaryota</taxon>
        <taxon>Viridiplantae</taxon>
        <taxon>Streptophyta</taxon>
        <taxon>Embryophyta</taxon>
        <taxon>Tracheophyta</taxon>
        <taxon>Spermatophyta</taxon>
        <taxon>Magnoliopsida</taxon>
        <taxon>eudicotyledons</taxon>
        <taxon>Gunneridae</taxon>
        <taxon>Pentapetalae</taxon>
        <taxon>asterids</taxon>
        <taxon>lamiids</taxon>
        <taxon>Gentianales</taxon>
        <taxon>Rubiaceae</taxon>
        <taxon>Cinchonoideae</taxon>
        <taxon>Cinchoneae</taxon>
        <taxon>Cinchona</taxon>
    </lineage>
</organism>
<sequence length="404" mass="43807">MEPEHVRGNSKDSKLNLEAKHNPGEPTTEDTFSELHPEAKHDDTKPSTEGGSILGIKQHPKAKNDDDGMNSEGNVSRLSSSSSSSSSTLPDDHHLDDSFIKAEQYESISSLDVSTQNPQWSMMSVSPRAGSGNLSSTDVLPHTPEWIMINSSPIKSPPIQAMGKGYDPNRIPSSIFSTKPSTPMDWSVASNESLFSIHMGNNSFSRDNAILQGLDFSRPEEWNSSPLIQSNTELNNFTSNLSPVAEVAEKRSSNIYVREGLEDDDFHETPKLVHKEKPAPDADGVRLSTSSNYSDGRGVPPAEAIHSPVCGPRVSNESTKSSDSFAFPVLLNDGGKGGSLKVNSEKHETTHSQLPNDDHGGKGSSLKVNSGKPDQKTHSQPQEDPKVASASWFSCLSCWPRQCC</sequence>
<dbReference type="EMBL" id="JBJUIK010000006">
    <property type="protein sequence ID" value="KAL3525849.1"/>
    <property type="molecule type" value="Genomic_DNA"/>
</dbReference>
<feature type="region of interest" description="Disordered" evidence="1">
    <location>
        <begin position="1"/>
        <end position="101"/>
    </location>
</feature>
<keyword evidence="3" id="KW-1185">Reference proteome</keyword>
<feature type="compositionally biased region" description="Basic and acidic residues" evidence="1">
    <location>
        <begin position="90"/>
        <end position="101"/>
    </location>
</feature>
<name>A0ABD3A2C2_9GENT</name>
<feature type="compositionally biased region" description="Basic and acidic residues" evidence="1">
    <location>
        <begin position="267"/>
        <end position="284"/>
    </location>
</feature>
<evidence type="ECO:0000313" key="2">
    <source>
        <dbReference type="EMBL" id="KAL3525849.1"/>
    </source>
</evidence>
<protein>
    <submittedName>
        <fullName evidence="2">Uncharacterized protein</fullName>
    </submittedName>
</protein>
<feature type="compositionally biased region" description="Basic and acidic residues" evidence="1">
    <location>
        <begin position="373"/>
        <end position="386"/>
    </location>
</feature>
<feature type="compositionally biased region" description="Basic and acidic residues" evidence="1">
    <location>
        <begin position="33"/>
        <end position="46"/>
    </location>
</feature>
<feature type="compositionally biased region" description="Basic and acidic residues" evidence="1">
    <location>
        <begin position="1"/>
        <end position="23"/>
    </location>
</feature>
<comment type="caution">
    <text evidence="2">The sequence shown here is derived from an EMBL/GenBank/DDBJ whole genome shotgun (WGS) entry which is preliminary data.</text>
</comment>
<feature type="compositionally biased region" description="Polar residues" evidence="1">
    <location>
        <begin position="315"/>
        <end position="324"/>
    </location>
</feature>
<dbReference type="AlphaFoldDB" id="A0ABD3A2C2"/>
<gene>
    <name evidence="2" type="ORF">ACH5RR_014221</name>
</gene>
<dbReference type="PANTHER" id="PTHR33673">
    <property type="entry name" value="SUPPRESSOR SRP40-LIKE PROTEIN"/>
    <property type="match status" value="1"/>
</dbReference>
<reference evidence="2 3" key="1">
    <citation type="submission" date="2024-11" db="EMBL/GenBank/DDBJ databases">
        <title>A near-complete genome assembly of Cinchona calisaya.</title>
        <authorList>
            <person name="Lian D.C."/>
            <person name="Zhao X.W."/>
            <person name="Wei L."/>
        </authorList>
    </citation>
    <scope>NUCLEOTIDE SEQUENCE [LARGE SCALE GENOMIC DNA]</scope>
    <source>
        <tissue evidence="2">Nenye</tissue>
    </source>
</reference>
<evidence type="ECO:0000256" key="1">
    <source>
        <dbReference type="SAM" id="MobiDB-lite"/>
    </source>
</evidence>
<dbReference type="Proteomes" id="UP001630127">
    <property type="component" value="Unassembled WGS sequence"/>
</dbReference>
<accession>A0ABD3A2C2</accession>
<dbReference type="PANTHER" id="PTHR33673:SF36">
    <property type="entry name" value="MYB-LIKE PROTEIN Q"/>
    <property type="match status" value="1"/>
</dbReference>
<proteinExistence type="predicted"/>
<evidence type="ECO:0000313" key="3">
    <source>
        <dbReference type="Proteomes" id="UP001630127"/>
    </source>
</evidence>
<feature type="region of interest" description="Disordered" evidence="1">
    <location>
        <begin position="267"/>
        <end position="390"/>
    </location>
</feature>